<evidence type="ECO:0000313" key="6">
    <source>
        <dbReference type="Proteomes" id="UP000629468"/>
    </source>
</evidence>
<dbReference type="PROSITE" id="PS00948">
    <property type="entry name" value="RIBOSOMAL_S7E"/>
    <property type="match status" value="1"/>
</dbReference>
<dbReference type="PANTHER" id="PTHR11278:SF0">
    <property type="entry name" value="SMALL RIBOSOMAL SUBUNIT PROTEIN ES7"/>
    <property type="match status" value="1"/>
</dbReference>
<dbReference type="SMART" id="SM00174">
    <property type="entry name" value="RHO"/>
    <property type="match status" value="1"/>
</dbReference>
<dbReference type="GO" id="GO:0005525">
    <property type="term" value="F:GTP binding"/>
    <property type="evidence" value="ECO:0007669"/>
    <property type="project" value="InterPro"/>
</dbReference>
<dbReference type="AlphaFoldDB" id="A0A8H7KH08"/>
<dbReference type="InterPro" id="IPR000554">
    <property type="entry name" value="Ribosomal_eS7"/>
</dbReference>
<evidence type="ECO:0000256" key="2">
    <source>
        <dbReference type="ARBA" id="ARBA00022980"/>
    </source>
</evidence>
<dbReference type="InterPro" id="IPR005225">
    <property type="entry name" value="Small_GTP-bd"/>
</dbReference>
<gene>
    <name evidence="5" type="ORF">Agabi119p4_4522</name>
</gene>
<keyword evidence="2" id="KW-0689">Ribosomal protein</keyword>
<dbReference type="PRINTS" id="PR00449">
    <property type="entry name" value="RASTRNSFRMNG"/>
</dbReference>
<protein>
    <recommendedName>
        <fullName evidence="7">40S ribosomal protein S7</fullName>
    </recommendedName>
</protein>
<dbReference type="PROSITE" id="PS51420">
    <property type="entry name" value="RHO"/>
    <property type="match status" value="1"/>
</dbReference>
<dbReference type="GO" id="GO:0003735">
    <property type="term" value="F:structural constituent of ribosome"/>
    <property type="evidence" value="ECO:0007669"/>
    <property type="project" value="InterPro"/>
</dbReference>
<dbReference type="GO" id="GO:0042274">
    <property type="term" value="P:ribosomal small subunit biogenesis"/>
    <property type="evidence" value="ECO:0007669"/>
    <property type="project" value="TreeGrafter"/>
</dbReference>
<dbReference type="GO" id="GO:0022627">
    <property type="term" value="C:cytosolic small ribosomal subunit"/>
    <property type="evidence" value="ECO:0007669"/>
    <property type="project" value="TreeGrafter"/>
</dbReference>
<feature type="compositionally biased region" description="Acidic residues" evidence="4">
    <location>
        <begin position="511"/>
        <end position="526"/>
    </location>
</feature>
<keyword evidence="3" id="KW-0687">Ribonucleoprotein</keyword>
<dbReference type="NCBIfam" id="TIGR00231">
    <property type="entry name" value="small_GTP"/>
    <property type="match status" value="1"/>
</dbReference>
<dbReference type="PANTHER" id="PTHR11278">
    <property type="entry name" value="40S RIBOSOMAL PROTEIN S7"/>
    <property type="match status" value="1"/>
</dbReference>
<organism evidence="5 6">
    <name type="scientific">Agaricus bisporus var. burnettii</name>
    <dbReference type="NCBI Taxonomy" id="192524"/>
    <lineage>
        <taxon>Eukaryota</taxon>
        <taxon>Fungi</taxon>
        <taxon>Dikarya</taxon>
        <taxon>Basidiomycota</taxon>
        <taxon>Agaricomycotina</taxon>
        <taxon>Agaricomycetes</taxon>
        <taxon>Agaricomycetidae</taxon>
        <taxon>Agaricales</taxon>
        <taxon>Agaricineae</taxon>
        <taxon>Agaricaceae</taxon>
        <taxon>Agaricus</taxon>
    </lineage>
</organism>
<dbReference type="SMART" id="SM00175">
    <property type="entry name" value="RAB"/>
    <property type="match status" value="1"/>
</dbReference>
<dbReference type="Proteomes" id="UP000629468">
    <property type="component" value="Unassembled WGS sequence"/>
</dbReference>
<dbReference type="SUPFAM" id="SSF52540">
    <property type="entry name" value="P-loop containing nucleoside triphosphate hydrolases"/>
    <property type="match status" value="1"/>
</dbReference>
<evidence type="ECO:0000256" key="3">
    <source>
        <dbReference type="ARBA" id="ARBA00023274"/>
    </source>
</evidence>
<evidence type="ECO:0008006" key="7">
    <source>
        <dbReference type="Google" id="ProtNLM"/>
    </source>
</evidence>
<dbReference type="Gene3D" id="3.40.50.300">
    <property type="entry name" value="P-loop containing nucleotide triphosphate hydrolases"/>
    <property type="match status" value="1"/>
</dbReference>
<proteinExistence type="inferred from homology"/>
<comment type="caution">
    <text evidence="5">The sequence shown here is derived from an EMBL/GenBank/DDBJ whole genome shotgun (WGS) entry which is preliminary data.</text>
</comment>
<name>A0A8H7KH08_AGABI</name>
<reference evidence="5 6" key="1">
    <citation type="journal article" name="Sci. Rep.">
        <title>Telomere-to-telomere assembled and centromere annotated genomes of the two main subspecies of the button mushroom Agaricus bisporus reveal especially polymorphic chromosome ends.</title>
        <authorList>
            <person name="Sonnenberg A.S.M."/>
            <person name="Sedaghat-Telgerd N."/>
            <person name="Lavrijssen B."/>
            <person name="Ohm R.A."/>
            <person name="Hendrickx P.M."/>
            <person name="Scholtmeijer K."/>
            <person name="Baars J.J.P."/>
            <person name="van Peer A."/>
        </authorList>
    </citation>
    <scope>NUCLEOTIDE SEQUENCE [LARGE SCALE GENOMIC DNA]</scope>
    <source>
        <strain evidence="5 6">H119_p4</strain>
    </source>
</reference>
<sequence length="610" mass="68076">MIPKKEVNSVSKFGLVVAWSLIKMSVNNKILRTANAPTSPPDEIEIAVAQALIDLENNVPELKNELRALQISAAREVDVRGGKKAIVVFVPVPQLNAFHKIQARLTRELEKKFSDRHVVFIAQRRMLRKPTRNSRVKQKRPRSRTLTNVHEKILEDLVHPTEIVGKRTRVGVDGSKLLKVFLDSKDQTSLEYKLDSFSSVYRRLTGKEVVFEFPVVSQDEPGEPAREMMDLKGKSGYGSACSPPAMDPYVHPRYDHGIDSKIVVMGNSGVGKTSLLHRYTQNRFDPKNTTSTSGAFFVTKKVLVNGLKVRLQLWDTAGQERFRSMAPMYYRGANAALLLYDITNSSTFEDVRGWLQELRKNCSPELIIYIVGAKADLHHRRQVTSDLARLSLHNWFPPPKPPPPVPPPPPPSTLSYIRPRFTSFPGLRSHSAPSCSPVSPETPAYLDLPSSRASALQRSKTTMQTRPRTANSLTRSNASSGSRTPQSSRFGSHFGFGGGWDAHGDNSSNSIEEEDEYAVDPESDEGEWGLSKGMELFEVSAKDDVGIQGLFDHLISAIILRKDAIEQENEARKRDSVFLSNVCTPAWSAQADEEEARQKAQQRSGSWSCC</sequence>
<feature type="region of interest" description="Disordered" evidence="4">
    <location>
        <begin position="399"/>
        <end position="418"/>
    </location>
</feature>
<evidence type="ECO:0000313" key="5">
    <source>
        <dbReference type="EMBL" id="KAF7776129.1"/>
    </source>
</evidence>
<dbReference type="SMART" id="SM00176">
    <property type="entry name" value="RAN"/>
    <property type="match status" value="1"/>
</dbReference>
<dbReference type="PROSITE" id="PS51421">
    <property type="entry name" value="RAS"/>
    <property type="match status" value="1"/>
</dbReference>
<dbReference type="InterPro" id="IPR027417">
    <property type="entry name" value="P-loop_NTPase"/>
</dbReference>
<dbReference type="Pfam" id="PF01251">
    <property type="entry name" value="Ribosomal_S7e"/>
    <property type="match status" value="1"/>
</dbReference>
<dbReference type="GO" id="GO:0003924">
    <property type="term" value="F:GTPase activity"/>
    <property type="evidence" value="ECO:0007669"/>
    <property type="project" value="InterPro"/>
</dbReference>
<feature type="region of interest" description="Disordered" evidence="4">
    <location>
        <begin position="427"/>
        <end position="526"/>
    </location>
</feature>
<dbReference type="FunFam" id="3.40.50.300:FF:000808">
    <property type="entry name" value="Small GTP-binding protein, putative"/>
    <property type="match status" value="1"/>
</dbReference>
<dbReference type="PROSITE" id="PS51419">
    <property type="entry name" value="RAB"/>
    <property type="match status" value="1"/>
</dbReference>
<dbReference type="Pfam" id="PF00071">
    <property type="entry name" value="Ras"/>
    <property type="match status" value="1"/>
</dbReference>
<feature type="compositionally biased region" description="Polar residues" evidence="4">
    <location>
        <begin position="451"/>
        <end position="486"/>
    </location>
</feature>
<dbReference type="CDD" id="cd00154">
    <property type="entry name" value="Rab"/>
    <property type="match status" value="1"/>
</dbReference>
<dbReference type="GO" id="GO:0006364">
    <property type="term" value="P:rRNA processing"/>
    <property type="evidence" value="ECO:0007669"/>
    <property type="project" value="TreeGrafter"/>
</dbReference>
<dbReference type="InterPro" id="IPR047861">
    <property type="entry name" value="Ribosomal_eS7_CS"/>
</dbReference>
<dbReference type="InterPro" id="IPR001806">
    <property type="entry name" value="Small_GTPase"/>
</dbReference>
<dbReference type="GO" id="GO:0006412">
    <property type="term" value="P:translation"/>
    <property type="evidence" value="ECO:0007669"/>
    <property type="project" value="InterPro"/>
</dbReference>
<evidence type="ECO:0000256" key="4">
    <source>
        <dbReference type="SAM" id="MobiDB-lite"/>
    </source>
</evidence>
<dbReference type="GO" id="GO:0032040">
    <property type="term" value="C:small-subunit processome"/>
    <property type="evidence" value="ECO:0007669"/>
    <property type="project" value="TreeGrafter"/>
</dbReference>
<dbReference type="GO" id="GO:0030686">
    <property type="term" value="C:90S preribosome"/>
    <property type="evidence" value="ECO:0007669"/>
    <property type="project" value="TreeGrafter"/>
</dbReference>
<dbReference type="EMBL" id="JABXXO010000006">
    <property type="protein sequence ID" value="KAF7776129.1"/>
    <property type="molecule type" value="Genomic_DNA"/>
</dbReference>
<accession>A0A8H7KH08</accession>
<comment type="similarity">
    <text evidence="1">Belongs to the eukaryotic ribosomal protein eS7 family.</text>
</comment>
<dbReference type="SMART" id="SM00173">
    <property type="entry name" value="RAS"/>
    <property type="match status" value="1"/>
</dbReference>
<evidence type="ECO:0000256" key="1">
    <source>
        <dbReference type="ARBA" id="ARBA00007820"/>
    </source>
</evidence>
<feature type="compositionally biased region" description="Pro residues" evidence="4">
    <location>
        <begin position="399"/>
        <end position="412"/>
    </location>
</feature>